<accession>A0A8H7IGW8</accession>
<proteinExistence type="predicted"/>
<sequence length="136" mass="14795">MCLPKRRSSLPHLNIFIGYVEFPNGVLVAGTVAAREAESTCRARDVREDRLADLVARVRAILYVEHHPSSYRHAAGPSELNCGNGSSNKSEGERALLALVLERGKATRAQLGMKGFAAWFGHGSKSEEKANSSNFV</sequence>
<evidence type="ECO:0000313" key="2">
    <source>
        <dbReference type="Proteomes" id="UP000614334"/>
    </source>
</evidence>
<dbReference type="AlphaFoldDB" id="A0A8H7IGW8"/>
<comment type="caution">
    <text evidence="1">The sequence shown here is derived from an EMBL/GenBank/DDBJ whole genome shotgun (WGS) entry which is preliminary data.</text>
</comment>
<name>A0A8H7IGW8_9AGAM</name>
<protein>
    <submittedName>
        <fullName evidence="1">Uncharacterized protein</fullName>
    </submittedName>
</protein>
<gene>
    <name evidence="1" type="ORF">RHS01_02595</name>
</gene>
<evidence type="ECO:0000313" key="1">
    <source>
        <dbReference type="EMBL" id="KAF8759027.1"/>
    </source>
</evidence>
<dbReference type="EMBL" id="JACYCF010000003">
    <property type="protein sequence ID" value="KAF8759027.1"/>
    <property type="molecule type" value="Genomic_DNA"/>
</dbReference>
<reference evidence="1" key="1">
    <citation type="submission" date="2020-09" db="EMBL/GenBank/DDBJ databases">
        <title>Comparative genome analyses of four rice-infecting Rhizoctonia solani isolates reveal extensive enrichment of homogalacturonan modification genes.</title>
        <authorList>
            <person name="Lee D.-Y."/>
            <person name="Jeon J."/>
            <person name="Kim K.-T."/>
            <person name="Cheong K."/>
            <person name="Song H."/>
            <person name="Choi G."/>
            <person name="Ko J."/>
            <person name="Opiyo S.O."/>
            <person name="Zuo S."/>
            <person name="Madhav S."/>
            <person name="Lee Y.-H."/>
            <person name="Wang G.-L."/>
        </authorList>
    </citation>
    <scope>NUCLEOTIDE SEQUENCE</scope>
    <source>
        <strain evidence="1">AG1-IA B2</strain>
    </source>
</reference>
<dbReference type="Proteomes" id="UP000614334">
    <property type="component" value="Unassembled WGS sequence"/>
</dbReference>
<organism evidence="1 2">
    <name type="scientific">Rhizoctonia solani</name>
    <dbReference type="NCBI Taxonomy" id="456999"/>
    <lineage>
        <taxon>Eukaryota</taxon>
        <taxon>Fungi</taxon>
        <taxon>Dikarya</taxon>
        <taxon>Basidiomycota</taxon>
        <taxon>Agaricomycotina</taxon>
        <taxon>Agaricomycetes</taxon>
        <taxon>Cantharellales</taxon>
        <taxon>Ceratobasidiaceae</taxon>
        <taxon>Rhizoctonia</taxon>
    </lineage>
</organism>